<evidence type="ECO:0000259" key="12">
    <source>
        <dbReference type="PROSITE" id="PS50206"/>
    </source>
</evidence>
<dbReference type="GO" id="GO:0005829">
    <property type="term" value="C:cytosol"/>
    <property type="evidence" value="ECO:0007669"/>
    <property type="project" value="TreeGrafter"/>
</dbReference>
<evidence type="ECO:0000256" key="2">
    <source>
        <dbReference type="ARBA" id="ARBA00022679"/>
    </source>
</evidence>
<dbReference type="Proteomes" id="UP000642070">
    <property type="component" value="Unassembled WGS sequence"/>
</dbReference>
<evidence type="ECO:0000256" key="11">
    <source>
        <dbReference type="ARBA" id="ARBA00067503"/>
    </source>
</evidence>
<keyword evidence="9" id="KW-0511">Multifunctional enzyme</keyword>
<evidence type="ECO:0000256" key="5">
    <source>
        <dbReference type="ARBA" id="ARBA00022741"/>
    </source>
</evidence>
<dbReference type="InterPro" id="IPR001763">
    <property type="entry name" value="Rhodanese-like_dom"/>
</dbReference>
<dbReference type="PANTHER" id="PTHR10953:SF102">
    <property type="entry name" value="ADENYLYLTRANSFERASE AND SULFURTRANSFERASE MOCS3"/>
    <property type="match status" value="1"/>
</dbReference>
<accession>A0A917TDR6</accession>
<evidence type="ECO:0000313" key="14">
    <source>
        <dbReference type="Proteomes" id="UP000642070"/>
    </source>
</evidence>
<keyword evidence="8" id="KW-0472">Membrane</keyword>
<dbReference type="SMART" id="SM00450">
    <property type="entry name" value="RHOD"/>
    <property type="match status" value="1"/>
</dbReference>
<keyword evidence="2" id="KW-0808">Transferase</keyword>
<dbReference type="CDD" id="cd00757">
    <property type="entry name" value="ThiF_MoeB_HesA_family"/>
    <property type="match status" value="1"/>
</dbReference>
<keyword evidence="4 13" id="KW-0548">Nucleotidyltransferase</keyword>
<dbReference type="InterPro" id="IPR045886">
    <property type="entry name" value="ThiF/MoeB/HesA"/>
</dbReference>
<keyword evidence="14" id="KW-1185">Reference proteome</keyword>
<name>A0A917TDR6_9ACTN</name>
<dbReference type="NCBIfam" id="NF005902">
    <property type="entry name" value="PRK07878.1"/>
    <property type="match status" value="1"/>
</dbReference>
<dbReference type="GO" id="GO:0004792">
    <property type="term" value="F:thiosulfate-cyanide sulfurtransferase activity"/>
    <property type="evidence" value="ECO:0007669"/>
    <property type="project" value="TreeGrafter"/>
</dbReference>
<dbReference type="Pfam" id="PF00899">
    <property type="entry name" value="ThiF"/>
    <property type="match status" value="1"/>
</dbReference>
<keyword evidence="5" id="KW-0547">Nucleotide-binding</keyword>
<keyword evidence="7" id="KW-1133">Transmembrane helix</keyword>
<evidence type="ECO:0000256" key="10">
    <source>
        <dbReference type="ARBA" id="ARBA00060757"/>
    </source>
</evidence>
<dbReference type="FunFam" id="3.40.50.720:FF:000033">
    <property type="entry name" value="Adenylyltransferase and sulfurtransferase MOCS3"/>
    <property type="match status" value="1"/>
</dbReference>
<gene>
    <name evidence="13" type="ORF">GCM10007977_019750</name>
</gene>
<dbReference type="PANTHER" id="PTHR10953">
    <property type="entry name" value="UBIQUITIN-ACTIVATING ENZYME E1"/>
    <property type="match status" value="1"/>
</dbReference>
<dbReference type="SUPFAM" id="SSF69572">
    <property type="entry name" value="Activating enzymes of the ubiquitin-like proteins"/>
    <property type="match status" value="1"/>
</dbReference>
<dbReference type="Pfam" id="PF00581">
    <property type="entry name" value="Rhodanese"/>
    <property type="match status" value="1"/>
</dbReference>
<keyword evidence="6" id="KW-0067">ATP-binding</keyword>
<dbReference type="FunFam" id="3.40.250.10:FF:000025">
    <property type="entry name" value="Molybdopterin biosynthesis MoeZ"/>
    <property type="match status" value="1"/>
</dbReference>
<dbReference type="AlphaFoldDB" id="A0A917TDR6"/>
<dbReference type="GO" id="GO:0005524">
    <property type="term" value="F:ATP binding"/>
    <property type="evidence" value="ECO:0007669"/>
    <property type="project" value="UniProtKB-KW"/>
</dbReference>
<dbReference type="GO" id="GO:0008641">
    <property type="term" value="F:ubiquitin-like modifier activating enzyme activity"/>
    <property type="evidence" value="ECO:0007669"/>
    <property type="project" value="InterPro"/>
</dbReference>
<sequence length="392" mass="42076">MSLPPLVEPAADLSVDEVRRYSRHLIIPDVGVTGQKRLKNAKVLCVGAGGLGSPALLYLAAAGVGTLGIVEFDTVDESNLQRQVIHGQSDIGRPKAESARDSVLEINPYVNVVLHNEALSNDNVMEIFRQYDLIIDGTDNFATRYMVNDAAVLLGKPYVWGSIYRFDGQASVFWAEHGPCYRCLYPEPPPPGMVPSCAEGGVLGVLCASIGAIQVTEAIKLLTGVGDTLLGRLMVYDALEMSYRKIKLRKDPNCAICGENPTVTGLIDYDDFCGAVSDEAQAAAVGSTITATELKDWLDSGKPIDLVDVREPAEWEIVRVPGARLVPKGEILNGNALAELPQDRQIVLYCKSGVRSAEALAAVKAAGFKDAVHVQGGVVSWVKTVDPSLPVY</sequence>
<feature type="domain" description="Rhodanese" evidence="12">
    <location>
        <begin position="300"/>
        <end position="390"/>
    </location>
</feature>
<proteinExistence type="inferred from homology"/>
<reference evidence="13" key="1">
    <citation type="journal article" date="2014" name="Int. J. Syst. Evol. Microbiol.">
        <title>Complete genome sequence of Corynebacterium casei LMG S-19264T (=DSM 44701T), isolated from a smear-ripened cheese.</title>
        <authorList>
            <consortium name="US DOE Joint Genome Institute (JGI-PGF)"/>
            <person name="Walter F."/>
            <person name="Albersmeier A."/>
            <person name="Kalinowski J."/>
            <person name="Ruckert C."/>
        </authorList>
    </citation>
    <scope>NUCLEOTIDE SEQUENCE</scope>
    <source>
        <strain evidence="13">JCM 19831</strain>
    </source>
</reference>
<dbReference type="Gene3D" id="3.40.250.10">
    <property type="entry name" value="Rhodanese-like domain"/>
    <property type="match status" value="1"/>
</dbReference>
<dbReference type="InterPro" id="IPR036873">
    <property type="entry name" value="Rhodanese-like_dom_sf"/>
</dbReference>
<dbReference type="RefSeq" id="WP_190249429.1">
    <property type="nucleotide sequence ID" value="NZ_BMPI01000007.1"/>
</dbReference>
<dbReference type="CDD" id="cd00158">
    <property type="entry name" value="RHOD"/>
    <property type="match status" value="1"/>
</dbReference>
<comment type="subcellular location">
    <subcellularLocation>
        <location evidence="1">Membrane</location>
        <topology evidence="1">Single-pass membrane protein</topology>
    </subcellularLocation>
</comment>
<dbReference type="Gene3D" id="3.40.50.720">
    <property type="entry name" value="NAD(P)-binding Rossmann-like Domain"/>
    <property type="match status" value="1"/>
</dbReference>
<evidence type="ECO:0000256" key="1">
    <source>
        <dbReference type="ARBA" id="ARBA00004167"/>
    </source>
</evidence>
<comment type="caution">
    <text evidence="13">The sequence shown here is derived from an EMBL/GenBank/DDBJ whole genome shotgun (WGS) entry which is preliminary data.</text>
</comment>
<evidence type="ECO:0000256" key="9">
    <source>
        <dbReference type="ARBA" id="ARBA00023268"/>
    </source>
</evidence>
<comment type="similarity">
    <text evidence="10">In the N-terminal section; belongs to the HesA/MoeB/ThiF family.</text>
</comment>
<dbReference type="GO" id="GO:0016779">
    <property type="term" value="F:nucleotidyltransferase activity"/>
    <property type="evidence" value="ECO:0007669"/>
    <property type="project" value="UniProtKB-KW"/>
</dbReference>
<evidence type="ECO:0000256" key="3">
    <source>
        <dbReference type="ARBA" id="ARBA00022692"/>
    </source>
</evidence>
<evidence type="ECO:0000256" key="6">
    <source>
        <dbReference type="ARBA" id="ARBA00022840"/>
    </source>
</evidence>
<dbReference type="GO" id="GO:0008146">
    <property type="term" value="F:sulfotransferase activity"/>
    <property type="evidence" value="ECO:0007669"/>
    <property type="project" value="TreeGrafter"/>
</dbReference>
<dbReference type="EMBL" id="BMPI01000007">
    <property type="protein sequence ID" value="GGM18492.1"/>
    <property type="molecule type" value="Genomic_DNA"/>
</dbReference>
<evidence type="ECO:0000256" key="8">
    <source>
        <dbReference type="ARBA" id="ARBA00023136"/>
    </source>
</evidence>
<dbReference type="InterPro" id="IPR035985">
    <property type="entry name" value="Ubiquitin-activating_enz"/>
</dbReference>
<dbReference type="NCBIfam" id="NF004281">
    <property type="entry name" value="PRK05690.1"/>
    <property type="match status" value="1"/>
</dbReference>
<dbReference type="InterPro" id="IPR000594">
    <property type="entry name" value="ThiF_NAD_FAD-bd"/>
</dbReference>
<organism evidence="13 14">
    <name type="scientific">Dactylosporangium sucinum</name>
    <dbReference type="NCBI Taxonomy" id="1424081"/>
    <lineage>
        <taxon>Bacteria</taxon>
        <taxon>Bacillati</taxon>
        <taxon>Actinomycetota</taxon>
        <taxon>Actinomycetes</taxon>
        <taxon>Micromonosporales</taxon>
        <taxon>Micromonosporaceae</taxon>
        <taxon>Dactylosporangium</taxon>
    </lineage>
</organism>
<protein>
    <recommendedName>
        <fullName evidence="11">Probable adenylyltransferase/sulfurtransferase MoeZ</fullName>
    </recommendedName>
</protein>
<evidence type="ECO:0000256" key="7">
    <source>
        <dbReference type="ARBA" id="ARBA00022989"/>
    </source>
</evidence>
<keyword evidence="3" id="KW-0812">Transmembrane</keyword>
<evidence type="ECO:0000256" key="4">
    <source>
        <dbReference type="ARBA" id="ARBA00022695"/>
    </source>
</evidence>
<dbReference type="GO" id="GO:0016020">
    <property type="term" value="C:membrane"/>
    <property type="evidence" value="ECO:0007669"/>
    <property type="project" value="UniProtKB-SubCell"/>
</dbReference>
<dbReference type="PROSITE" id="PS50206">
    <property type="entry name" value="RHODANESE_3"/>
    <property type="match status" value="1"/>
</dbReference>
<reference evidence="13" key="2">
    <citation type="submission" date="2020-09" db="EMBL/GenBank/DDBJ databases">
        <authorList>
            <person name="Sun Q."/>
            <person name="Ohkuma M."/>
        </authorList>
    </citation>
    <scope>NUCLEOTIDE SEQUENCE</scope>
    <source>
        <strain evidence="13">JCM 19831</strain>
    </source>
</reference>
<evidence type="ECO:0000313" key="13">
    <source>
        <dbReference type="EMBL" id="GGM18492.1"/>
    </source>
</evidence>